<evidence type="ECO:0000256" key="1">
    <source>
        <dbReference type="SAM" id="MobiDB-lite"/>
    </source>
</evidence>
<protein>
    <submittedName>
        <fullName evidence="2">General secretion pathway protein N</fullName>
    </submittedName>
</protein>
<reference evidence="2 3" key="1">
    <citation type="submission" date="2020-08" db="EMBL/GenBank/DDBJ databases">
        <title>Genomic Encyclopedia of Type Strains, Phase IV (KMG-IV): sequencing the most valuable type-strain genomes for metagenomic binning, comparative biology and taxonomic classification.</title>
        <authorList>
            <person name="Goeker M."/>
        </authorList>
    </citation>
    <scope>NUCLEOTIDE SEQUENCE [LARGE SCALE GENOMIC DNA]</scope>
    <source>
        <strain evidence="2 3">DSM 25897</strain>
    </source>
</reference>
<feature type="compositionally biased region" description="Low complexity" evidence="1">
    <location>
        <begin position="169"/>
        <end position="187"/>
    </location>
</feature>
<evidence type="ECO:0000313" key="2">
    <source>
        <dbReference type="EMBL" id="MBB5014515.1"/>
    </source>
</evidence>
<comment type="caution">
    <text evidence="2">The sequence shown here is derived from an EMBL/GenBank/DDBJ whole genome shotgun (WGS) entry which is preliminary data.</text>
</comment>
<sequence>MIDRLPPRTLLLAVLAGWSFVVALAVATGLGGRYTLHDDDPSLAPPLPELSLAASAQRLGGLSDYAEAAARPLFSPDRRPAAVVIADSEGGDAPLNVTLTSVVLTGDLSLALLRDNDSGRTLRAKLGESLEGHPGWRLTELQPRFAVLEGPTGRMNAELRVFDGSGGEAPTQVSPPAQSQAAPRAPTGAIVAGARGNGGQPETAAAEQTPEQQAEAIRQRIEARRAQLREQAARRQQRQEE</sequence>
<proteinExistence type="predicted"/>
<organism evidence="2 3">
    <name type="scientific">Rehaibacterium terrae</name>
    <dbReference type="NCBI Taxonomy" id="1341696"/>
    <lineage>
        <taxon>Bacteria</taxon>
        <taxon>Pseudomonadati</taxon>
        <taxon>Pseudomonadota</taxon>
        <taxon>Gammaproteobacteria</taxon>
        <taxon>Lysobacterales</taxon>
        <taxon>Lysobacteraceae</taxon>
        <taxon>Rehaibacterium</taxon>
    </lineage>
</organism>
<dbReference type="EMBL" id="JACHHX010000002">
    <property type="protein sequence ID" value="MBB5014515.1"/>
    <property type="molecule type" value="Genomic_DNA"/>
</dbReference>
<feature type="compositionally biased region" description="Low complexity" evidence="1">
    <location>
        <begin position="200"/>
        <end position="216"/>
    </location>
</feature>
<dbReference type="RefSeq" id="WP_183947094.1">
    <property type="nucleotide sequence ID" value="NZ_JACHHX010000002.1"/>
</dbReference>
<name>A0A7W7V778_9GAMM</name>
<accession>A0A7W7V778</accession>
<feature type="region of interest" description="Disordered" evidence="1">
    <location>
        <begin position="163"/>
        <end position="217"/>
    </location>
</feature>
<keyword evidence="3" id="KW-1185">Reference proteome</keyword>
<dbReference type="AlphaFoldDB" id="A0A7W7V778"/>
<evidence type="ECO:0000313" key="3">
    <source>
        <dbReference type="Proteomes" id="UP000519004"/>
    </source>
</evidence>
<gene>
    <name evidence="2" type="ORF">HNQ58_000389</name>
</gene>
<dbReference type="Proteomes" id="UP000519004">
    <property type="component" value="Unassembled WGS sequence"/>
</dbReference>